<proteinExistence type="inferred from homology"/>
<keyword evidence="5 6" id="KW-0472">Membrane</keyword>
<name>A0A9N9XMD9_PHYSR</name>
<keyword evidence="4 6" id="KW-1133">Transmembrane helix</keyword>
<comment type="subcellular location">
    <subcellularLocation>
        <location evidence="1">Membrane</location>
        <topology evidence="1">Multi-pass membrane protein</topology>
    </subcellularLocation>
</comment>
<dbReference type="EMBL" id="OU900094">
    <property type="protein sequence ID" value="CAG9854654.1"/>
    <property type="molecule type" value="Genomic_DNA"/>
</dbReference>
<keyword evidence="3 6" id="KW-0812">Transmembrane</keyword>
<dbReference type="PANTHER" id="PTHR21433">
    <property type="entry name" value="TRANSMEMBRANE PROTEIN INDUCED BY TUMOR NECROSIS FACTOR ALPHA"/>
    <property type="match status" value="1"/>
</dbReference>
<organism evidence="7 8">
    <name type="scientific">Phyllotreta striolata</name>
    <name type="common">Striped flea beetle</name>
    <name type="synonym">Crioceris striolata</name>
    <dbReference type="NCBI Taxonomy" id="444603"/>
    <lineage>
        <taxon>Eukaryota</taxon>
        <taxon>Metazoa</taxon>
        <taxon>Ecdysozoa</taxon>
        <taxon>Arthropoda</taxon>
        <taxon>Hexapoda</taxon>
        <taxon>Insecta</taxon>
        <taxon>Pterygota</taxon>
        <taxon>Neoptera</taxon>
        <taxon>Endopterygota</taxon>
        <taxon>Coleoptera</taxon>
        <taxon>Polyphaga</taxon>
        <taxon>Cucujiformia</taxon>
        <taxon>Chrysomeloidea</taxon>
        <taxon>Chrysomelidae</taxon>
        <taxon>Galerucinae</taxon>
        <taxon>Alticini</taxon>
        <taxon>Phyllotreta</taxon>
    </lineage>
</organism>
<feature type="transmembrane region" description="Helical" evidence="6">
    <location>
        <begin position="149"/>
        <end position="167"/>
    </location>
</feature>
<evidence type="ECO:0000256" key="5">
    <source>
        <dbReference type="ARBA" id="ARBA00023136"/>
    </source>
</evidence>
<dbReference type="PANTHER" id="PTHR21433:SF0">
    <property type="entry name" value="TRANSMEMBRANE PROTEIN 120 HOMOLOG"/>
    <property type="match status" value="1"/>
</dbReference>
<feature type="transmembrane region" description="Helical" evidence="6">
    <location>
        <begin position="292"/>
        <end position="314"/>
    </location>
</feature>
<feature type="transmembrane region" description="Helical" evidence="6">
    <location>
        <begin position="125"/>
        <end position="143"/>
    </location>
</feature>
<protein>
    <recommendedName>
        <fullName evidence="9">Transmembrane protein 120 homolog</fullName>
    </recommendedName>
</protein>
<comment type="similarity">
    <text evidence="2">Belongs to the TMEM120 family.</text>
</comment>
<evidence type="ECO:0000313" key="8">
    <source>
        <dbReference type="Proteomes" id="UP001153712"/>
    </source>
</evidence>
<feature type="transmembrane region" description="Helical" evidence="6">
    <location>
        <begin position="258"/>
        <end position="280"/>
    </location>
</feature>
<dbReference type="AlphaFoldDB" id="A0A9N9XMD9"/>
<dbReference type="Proteomes" id="UP001153712">
    <property type="component" value="Chromosome 1"/>
</dbReference>
<dbReference type="Pfam" id="PF07851">
    <property type="entry name" value="TMEM120A-B"/>
    <property type="match status" value="1"/>
</dbReference>
<reference evidence="7" key="1">
    <citation type="submission" date="2022-01" db="EMBL/GenBank/DDBJ databases">
        <authorList>
            <person name="King R."/>
        </authorList>
    </citation>
    <scope>NUCLEOTIDE SEQUENCE</scope>
</reference>
<accession>A0A9N9XMD9</accession>
<evidence type="ECO:0000256" key="4">
    <source>
        <dbReference type="ARBA" id="ARBA00022989"/>
    </source>
</evidence>
<dbReference type="GO" id="GO:0016020">
    <property type="term" value="C:membrane"/>
    <property type="evidence" value="ECO:0007669"/>
    <property type="project" value="UniProtKB-SubCell"/>
</dbReference>
<keyword evidence="8" id="KW-1185">Reference proteome</keyword>
<gene>
    <name evidence="7" type="ORF">PHYEVI_LOCUS1115</name>
</gene>
<evidence type="ECO:0000256" key="3">
    <source>
        <dbReference type="ARBA" id="ARBA00022692"/>
    </source>
</evidence>
<evidence type="ECO:0000313" key="7">
    <source>
        <dbReference type="EMBL" id="CAG9854654.1"/>
    </source>
</evidence>
<evidence type="ECO:0000256" key="2">
    <source>
        <dbReference type="ARBA" id="ARBA00009700"/>
    </source>
</evidence>
<dbReference type="InterPro" id="IPR012926">
    <property type="entry name" value="TMEM120A/B"/>
</dbReference>
<evidence type="ECO:0008006" key="9">
    <source>
        <dbReference type="Google" id="ProtNLM"/>
    </source>
</evidence>
<sequence>MIGSALEEWKELADDFKILEETNAEYLKKVKELMVLQEKCQKHIHHQRYRIKAISKTLNNASDSEAEDLKVGMLKREKALEDIEQTLPRKSDRFMLKLILGNIDVSFLNKENKFKYKEDYENFKLLSNFVALFMVVLSLNMNFRPLEQLFMGFLIWYYCTISIRESILKVNGSRIKGWWRVHHLLSILSSSLFLIWPNNEPWALFRKQFLYYTVYSAFMQYLQFKYQKGTLYRLKALGEMQNMDITLEGFQSWMWKGLAFLLPFLFIGYLFQLVNAVVLFNLSYHSQASWEITALAAIFLAFFIGNTYTTLMVIPNKTKRKLMMRYKIFTDKIYDAVQLKNNHQNKD</sequence>
<evidence type="ECO:0000256" key="6">
    <source>
        <dbReference type="SAM" id="Phobius"/>
    </source>
</evidence>
<evidence type="ECO:0000256" key="1">
    <source>
        <dbReference type="ARBA" id="ARBA00004141"/>
    </source>
</evidence>
<dbReference type="OrthoDB" id="2015098at2759"/>